<feature type="non-terminal residue" evidence="1">
    <location>
        <position position="1"/>
    </location>
</feature>
<organism evidence="1">
    <name type="scientific">marine sediment metagenome</name>
    <dbReference type="NCBI Taxonomy" id="412755"/>
    <lineage>
        <taxon>unclassified sequences</taxon>
        <taxon>metagenomes</taxon>
        <taxon>ecological metagenomes</taxon>
    </lineage>
</organism>
<dbReference type="EMBL" id="BARS01021868">
    <property type="protein sequence ID" value="GAG08583.1"/>
    <property type="molecule type" value="Genomic_DNA"/>
</dbReference>
<protein>
    <submittedName>
        <fullName evidence="1">Uncharacterized protein</fullName>
    </submittedName>
</protein>
<gene>
    <name evidence="1" type="ORF">S01H1_35052</name>
</gene>
<sequence>EHLKLLKERKLPIPKENKNPEIIIRNEKKLQVAV</sequence>
<dbReference type="AlphaFoldDB" id="X0V7Y2"/>
<evidence type="ECO:0000313" key="1">
    <source>
        <dbReference type="EMBL" id="GAG08583.1"/>
    </source>
</evidence>
<accession>X0V7Y2</accession>
<name>X0V7Y2_9ZZZZ</name>
<proteinExistence type="predicted"/>
<comment type="caution">
    <text evidence="1">The sequence shown here is derived from an EMBL/GenBank/DDBJ whole genome shotgun (WGS) entry which is preliminary data.</text>
</comment>
<reference evidence="1" key="1">
    <citation type="journal article" date="2014" name="Front. Microbiol.">
        <title>High frequency of phylogenetically diverse reductive dehalogenase-homologous genes in deep subseafloor sedimentary metagenomes.</title>
        <authorList>
            <person name="Kawai M."/>
            <person name="Futagami T."/>
            <person name="Toyoda A."/>
            <person name="Takaki Y."/>
            <person name="Nishi S."/>
            <person name="Hori S."/>
            <person name="Arai W."/>
            <person name="Tsubouchi T."/>
            <person name="Morono Y."/>
            <person name="Uchiyama I."/>
            <person name="Ito T."/>
            <person name="Fujiyama A."/>
            <person name="Inagaki F."/>
            <person name="Takami H."/>
        </authorList>
    </citation>
    <scope>NUCLEOTIDE SEQUENCE</scope>
    <source>
        <strain evidence="1">Expedition CK06-06</strain>
    </source>
</reference>